<sequence>MESHAYYSNPNASSGIWTFVCFRVSASLQSSFQSSWALLAAVICLVDSSATNIHFSIQKEYYFNLDIFQQQLGAKSSNCPTRAKRGGRKKKCQDGSWEKVGLSFTSDPNLRKPANCLFAAIQMSPLITRSLSPIKEQECGRYSDLKRRKLNYASTYTSSTDLMKGFNSHCLLESYAY</sequence>
<keyword evidence="2" id="KW-1185">Reference proteome</keyword>
<dbReference type="AlphaFoldDB" id="A0AAV4N9U0"/>
<comment type="caution">
    <text evidence="1">The sequence shown here is derived from an EMBL/GenBank/DDBJ whole genome shotgun (WGS) entry which is preliminary data.</text>
</comment>
<protein>
    <submittedName>
        <fullName evidence="1">Uncharacterized protein</fullName>
    </submittedName>
</protein>
<name>A0AAV4N9U0_CAEEX</name>
<organism evidence="1 2">
    <name type="scientific">Caerostris extrusa</name>
    <name type="common">Bark spider</name>
    <name type="synonym">Caerostris bankana</name>
    <dbReference type="NCBI Taxonomy" id="172846"/>
    <lineage>
        <taxon>Eukaryota</taxon>
        <taxon>Metazoa</taxon>
        <taxon>Ecdysozoa</taxon>
        <taxon>Arthropoda</taxon>
        <taxon>Chelicerata</taxon>
        <taxon>Arachnida</taxon>
        <taxon>Araneae</taxon>
        <taxon>Araneomorphae</taxon>
        <taxon>Entelegynae</taxon>
        <taxon>Araneoidea</taxon>
        <taxon>Araneidae</taxon>
        <taxon>Caerostris</taxon>
    </lineage>
</organism>
<evidence type="ECO:0000313" key="1">
    <source>
        <dbReference type="EMBL" id="GIX81301.1"/>
    </source>
</evidence>
<proteinExistence type="predicted"/>
<accession>A0AAV4N9U0</accession>
<dbReference type="Proteomes" id="UP001054945">
    <property type="component" value="Unassembled WGS sequence"/>
</dbReference>
<evidence type="ECO:0000313" key="2">
    <source>
        <dbReference type="Proteomes" id="UP001054945"/>
    </source>
</evidence>
<gene>
    <name evidence="1" type="ORF">CEXT_433261</name>
</gene>
<reference evidence="1 2" key="1">
    <citation type="submission" date="2021-06" db="EMBL/GenBank/DDBJ databases">
        <title>Caerostris extrusa draft genome.</title>
        <authorList>
            <person name="Kono N."/>
            <person name="Arakawa K."/>
        </authorList>
    </citation>
    <scope>NUCLEOTIDE SEQUENCE [LARGE SCALE GENOMIC DNA]</scope>
</reference>
<dbReference type="EMBL" id="BPLR01020663">
    <property type="protein sequence ID" value="GIX81301.1"/>
    <property type="molecule type" value="Genomic_DNA"/>
</dbReference>